<feature type="chain" id="PRO_5013068350" description="Secreted protein" evidence="1">
    <location>
        <begin position="23"/>
        <end position="75"/>
    </location>
</feature>
<evidence type="ECO:0008006" key="4">
    <source>
        <dbReference type="Google" id="ProtNLM"/>
    </source>
</evidence>
<sequence length="75" mass="8189">MIISFVWIYCGAWLAIFGNVLPNSSMKSPISCTMFDRKSSNSENFAACPISHSPSPSLSFSLSSLFFTSCTLLPD</sequence>
<evidence type="ECO:0000313" key="2">
    <source>
        <dbReference type="EMBL" id="OMH86049.1"/>
    </source>
</evidence>
<proteinExistence type="predicted"/>
<keyword evidence="1" id="KW-0732">Signal</keyword>
<keyword evidence="3" id="KW-1185">Reference proteome</keyword>
<dbReference type="Proteomes" id="UP000188320">
    <property type="component" value="Unassembled WGS sequence"/>
</dbReference>
<evidence type="ECO:0000256" key="1">
    <source>
        <dbReference type="SAM" id="SignalP"/>
    </source>
</evidence>
<name>A0A1R1PYP6_ZANCU</name>
<dbReference type="EMBL" id="LSSK01000020">
    <property type="protein sequence ID" value="OMH86049.1"/>
    <property type="molecule type" value="Genomic_DNA"/>
</dbReference>
<evidence type="ECO:0000313" key="3">
    <source>
        <dbReference type="Proteomes" id="UP000188320"/>
    </source>
</evidence>
<protein>
    <recommendedName>
        <fullName evidence="4">Secreted protein</fullName>
    </recommendedName>
</protein>
<gene>
    <name evidence="2" type="ORF">AX774_g398</name>
</gene>
<feature type="signal peptide" evidence="1">
    <location>
        <begin position="1"/>
        <end position="22"/>
    </location>
</feature>
<dbReference type="AlphaFoldDB" id="A0A1R1PYP6"/>
<accession>A0A1R1PYP6</accession>
<comment type="caution">
    <text evidence="2">The sequence shown here is derived from an EMBL/GenBank/DDBJ whole genome shotgun (WGS) entry which is preliminary data.</text>
</comment>
<reference evidence="3" key="1">
    <citation type="submission" date="2017-01" db="EMBL/GenBank/DDBJ databases">
        <authorList>
            <person name="Wang Y."/>
            <person name="White M."/>
            <person name="Kvist S."/>
            <person name="Moncalvo J.-M."/>
        </authorList>
    </citation>
    <scope>NUCLEOTIDE SEQUENCE [LARGE SCALE GENOMIC DNA]</scope>
    <source>
        <strain evidence="3">COL-18-3</strain>
    </source>
</reference>
<organism evidence="2 3">
    <name type="scientific">Zancudomyces culisetae</name>
    <name type="common">Gut fungus</name>
    <name type="synonym">Smittium culisetae</name>
    <dbReference type="NCBI Taxonomy" id="1213189"/>
    <lineage>
        <taxon>Eukaryota</taxon>
        <taxon>Fungi</taxon>
        <taxon>Fungi incertae sedis</taxon>
        <taxon>Zoopagomycota</taxon>
        <taxon>Kickxellomycotina</taxon>
        <taxon>Harpellomycetes</taxon>
        <taxon>Harpellales</taxon>
        <taxon>Legeriomycetaceae</taxon>
        <taxon>Zancudomyces</taxon>
    </lineage>
</organism>